<feature type="non-terminal residue" evidence="2">
    <location>
        <position position="98"/>
    </location>
</feature>
<feature type="compositionally biased region" description="Basic and acidic residues" evidence="1">
    <location>
        <begin position="1"/>
        <end position="13"/>
    </location>
</feature>
<feature type="compositionally biased region" description="Polar residues" evidence="1">
    <location>
        <begin position="80"/>
        <end position="98"/>
    </location>
</feature>
<proteinExistence type="predicted"/>
<evidence type="ECO:0000313" key="3">
    <source>
        <dbReference type="Proteomes" id="UP001140094"/>
    </source>
</evidence>
<comment type="caution">
    <text evidence="2">The sequence shown here is derived from an EMBL/GenBank/DDBJ whole genome shotgun (WGS) entry which is preliminary data.</text>
</comment>
<dbReference type="EMBL" id="JANBUO010001312">
    <property type="protein sequence ID" value="KAJ2798825.1"/>
    <property type="molecule type" value="Genomic_DNA"/>
</dbReference>
<evidence type="ECO:0000256" key="1">
    <source>
        <dbReference type="SAM" id="MobiDB-lite"/>
    </source>
</evidence>
<protein>
    <submittedName>
        <fullName evidence="2">Uncharacterized protein</fullName>
    </submittedName>
</protein>
<gene>
    <name evidence="2" type="ORF">H4R20_004676</name>
</gene>
<sequence>MDEKVAGSKEAAKRSSGSASTSNFIDSSMGESEKDAKRKNSLSSADIQPVPAAATASGRRANAENEAVTSFGEPLHVSVTRGTSRFQSIQRTYSKPLS</sequence>
<name>A0A9W8LSW4_9FUNG</name>
<reference evidence="2" key="1">
    <citation type="submission" date="2022-07" db="EMBL/GenBank/DDBJ databases">
        <title>Phylogenomic reconstructions and comparative analyses of Kickxellomycotina fungi.</title>
        <authorList>
            <person name="Reynolds N.K."/>
            <person name="Stajich J.E."/>
            <person name="Barry K."/>
            <person name="Grigoriev I.V."/>
            <person name="Crous P."/>
            <person name="Smith M.E."/>
        </authorList>
    </citation>
    <scope>NUCLEOTIDE SEQUENCE</scope>
    <source>
        <strain evidence="2">NRRL 1565</strain>
    </source>
</reference>
<dbReference type="OrthoDB" id="5577812at2759"/>
<accession>A0A9W8LSW4</accession>
<dbReference type="Proteomes" id="UP001140094">
    <property type="component" value="Unassembled WGS sequence"/>
</dbReference>
<organism evidence="2 3">
    <name type="scientific">Coemansia guatemalensis</name>
    <dbReference type="NCBI Taxonomy" id="2761395"/>
    <lineage>
        <taxon>Eukaryota</taxon>
        <taxon>Fungi</taxon>
        <taxon>Fungi incertae sedis</taxon>
        <taxon>Zoopagomycota</taxon>
        <taxon>Kickxellomycotina</taxon>
        <taxon>Kickxellomycetes</taxon>
        <taxon>Kickxellales</taxon>
        <taxon>Kickxellaceae</taxon>
        <taxon>Coemansia</taxon>
    </lineage>
</organism>
<feature type="compositionally biased region" description="Polar residues" evidence="1">
    <location>
        <begin position="15"/>
        <end position="30"/>
    </location>
</feature>
<evidence type="ECO:0000313" key="2">
    <source>
        <dbReference type="EMBL" id="KAJ2798825.1"/>
    </source>
</evidence>
<keyword evidence="3" id="KW-1185">Reference proteome</keyword>
<feature type="region of interest" description="Disordered" evidence="1">
    <location>
        <begin position="1"/>
        <end position="98"/>
    </location>
</feature>
<dbReference type="AlphaFoldDB" id="A0A9W8LSW4"/>